<dbReference type="InterPro" id="IPR004046">
    <property type="entry name" value="GST_C"/>
</dbReference>
<dbReference type="InterPro" id="IPR036282">
    <property type="entry name" value="Glutathione-S-Trfase_C_sf"/>
</dbReference>
<dbReference type="CDD" id="cd00570">
    <property type="entry name" value="GST_N_family"/>
    <property type="match status" value="1"/>
</dbReference>
<dbReference type="Pfam" id="PF00043">
    <property type="entry name" value="GST_C"/>
    <property type="match status" value="1"/>
</dbReference>
<dbReference type="PANTHER" id="PTHR44051:SF8">
    <property type="entry name" value="GLUTATHIONE S-TRANSFERASE GSTA"/>
    <property type="match status" value="1"/>
</dbReference>
<dbReference type="Proteomes" id="UP000520198">
    <property type="component" value="Unassembled WGS sequence"/>
</dbReference>
<accession>A0A7Y6UMJ6</accession>
<evidence type="ECO:0000313" key="3">
    <source>
        <dbReference type="EMBL" id="NVD39029.1"/>
    </source>
</evidence>
<proteinExistence type="predicted"/>
<feature type="domain" description="GST C-terminal" evidence="2">
    <location>
        <begin position="89"/>
        <end position="215"/>
    </location>
</feature>
<dbReference type="AlphaFoldDB" id="A0A7Y6UMJ6"/>
<sequence length="227" mass="25325">MSLTLYLHPLASFCHKVLIALYENDTPFEASLVDLLDPEEAARFAELWPVGKMPVLRDSARDATIPETSVIIEYLDCHYPGSRPLIPGDIDAALQVRLWDRFFDLYIHVPMQKIVTDTLRASGENDPRGVSDARATLGVAYGMADRHFAANAFAGGAAFSLADCAAAPALFYAGIVEPFADKHPHLQAYFERLLERPSMRRVLAEARPHFHMFPLRDLMPARFLAEA</sequence>
<comment type="caution">
    <text evidence="3">The sequence shown here is derived from an EMBL/GenBank/DDBJ whole genome shotgun (WGS) entry which is preliminary data.</text>
</comment>
<evidence type="ECO:0000259" key="2">
    <source>
        <dbReference type="PROSITE" id="PS50405"/>
    </source>
</evidence>
<dbReference type="InterPro" id="IPR010987">
    <property type="entry name" value="Glutathione-S-Trfase_C-like"/>
</dbReference>
<organism evidence="3 4">
    <name type="scientific">Ensifer oleiphilus</name>
    <dbReference type="NCBI Taxonomy" id="2742698"/>
    <lineage>
        <taxon>Bacteria</taxon>
        <taxon>Pseudomonadati</taxon>
        <taxon>Pseudomonadota</taxon>
        <taxon>Alphaproteobacteria</taxon>
        <taxon>Hyphomicrobiales</taxon>
        <taxon>Rhizobiaceae</taxon>
        <taxon>Sinorhizobium/Ensifer group</taxon>
        <taxon>Ensifer</taxon>
    </lineage>
</organism>
<evidence type="ECO:0000259" key="1">
    <source>
        <dbReference type="PROSITE" id="PS50404"/>
    </source>
</evidence>
<dbReference type="PROSITE" id="PS50404">
    <property type="entry name" value="GST_NTER"/>
    <property type="match status" value="1"/>
</dbReference>
<name>A0A7Y6UMJ6_9HYPH</name>
<protein>
    <submittedName>
        <fullName evidence="3">Glutathione S-transferase family protein</fullName>
    </submittedName>
</protein>
<dbReference type="GO" id="GO:0016740">
    <property type="term" value="F:transferase activity"/>
    <property type="evidence" value="ECO:0007669"/>
    <property type="project" value="UniProtKB-KW"/>
</dbReference>
<dbReference type="InterPro" id="IPR036249">
    <property type="entry name" value="Thioredoxin-like_sf"/>
</dbReference>
<feature type="domain" description="GST N-terminal" evidence="1">
    <location>
        <begin position="1"/>
        <end position="83"/>
    </location>
</feature>
<evidence type="ECO:0000313" key="4">
    <source>
        <dbReference type="Proteomes" id="UP000520198"/>
    </source>
</evidence>
<dbReference type="SUPFAM" id="SSF52833">
    <property type="entry name" value="Thioredoxin-like"/>
    <property type="match status" value="1"/>
</dbReference>
<dbReference type="CDD" id="cd00299">
    <property type="entry name" value="GST_C_family"/>
    <property type="match status" value="1"/>
</dbReference>
<keyword evidence="3" id="KW-0808">Transferase</keyword>
<dbReference type="SUPFAM" id="SSF47616">
    <property type="entry name" value="GST C-terminal domain-like"/>
    <property type="match status" value="1"/>
</dbReference>
<gene>
    <name evidence="3" type="ORF">HT585_09205</name>
</gene>
<keyword evidence="4" id="KW-1185">Reference proteome</keyword>
<dbReference type="Pfam" id="PF13417">
    <property type="entry name" value="GST_N_3"/>
    <property type="match status" value="1"/>
</dbReference>
<dbReference type="SFLD" id="SFLDS00019">
    <property type="entry name" value="Glutathione_Transferase_(cytos"/>
    <property type="match status" value="1"/>
</dbReference>
<dbReference type="Gene3D" id="1.20.1050.10">
    <property type="match status" value="1"/>
</dbReference>
<dbReference type="EMBL" id="JABWDU010000002">
    <property type="protein sequence ID" value="NVD39029.1"/>
    <property type="molecule type" value="Genomic_DNA"/>
</dbReference>
<dbReference type="RefSeq" id="WP_176352623.1">
    <property type="nucleotide sequence ID" value="NZ_JABWDU010000002.1"/>
</dbReference>
<reference evidence="3 4" key="1">
    <citation type="submission" date="2020-06" db="EMBL/GenBank/DDBJ databases">
        <authorList>
            <person name="Grouzdev D.S."/>
        </authorList>
    </citation>
    <scope>NUCLEOTIDE SEQUENCE [LARGE SCALE GENOMIC DNA]</scope>
    <source>
        <strain evidence="3 4">HO-A22</strain>
    </source>
</reference>
<dbReference type="Gene3D" id="3.40.30.10">
    <property type="entry name" value="Glutaredoxin"/>
    <property type="match status" value="1"/>
</dbReference>
<dbReference type="InterPro" id="IPR004045">
    <property type="entry name" value="Glutathione_S-Trfase_N"/>
</dbReference>
<dbReference type="PROSITE" id="PS50405">
    <property type="entry name" value="GST_CTER"/>
    <property type="match status" value="1"/>
</dbReference>
<dbReference type="PANTHER" id="PTHR44051">
    <property type="entry name" value="GLUTATHIONE S-TRANSFERASE-RELATED"/>
    <property type="match status" value="1"/>
</dbReference>
<dbReference type="InterPro" id="IPR040079">
    <property type="entry name" value="Glutathione_S-Trfase"/>
</dbReference>
<dbReference type="SFLD" id="SFLDG00358">
    <property type="entry name" value="Main_(cytGST)"/>
    <property type="match status" value="1"/>
</dbReference>